<reference evidence="2 3" key="1">
    <citation type="submission" date="2019-07" db="EMBL/GenBank/DDBJ databases">
        <title>R&amp;d 2014.</title>
        <authorList>
            <person name="Klenk H.-P."/>
        </authorList>
    </citation>
    <scope>NUCLEOTIDE SEQUENCE [LARGE SCALE GENOMIC DNA]</scope>
    <source>
        <strain evidence="2 3">DSM 43194</strain>
    </source>
</reference>
<organism evidence="2 3">
    <name type="scientific">Prauserella rugosa</name>
    <dbReference type="NCBI Taxonomy" id="43354"/>
    <lineage>
        <taxon>Bacteria</taxon>
        <taxon>Bacillati</taxon>
        <taxon>Actinomycetota</taxon>
        <taxon>Actinomycetes</taxon>
        <taxon>Pseudonocardiales</taxon>
        <taxon>Pseudonocardiaceae</taxon>
        <taxon>Prauserella</taxon>
    </lineage>
</organism>
<feature type="compositionally biased region" description="Basic and acidic residues" evidence="1">
    <location>
        <begin position="225"/>
        <end position="267"/>
    </location>
</feature>
<dbReference type="AlphaFoldDB" id="A0A660CHF2"/>
<evidence type="ECO:0000256" key="1">
    <source>
        <dbReference type="SAM" id="MobiDB-lite"/>
    </source>
</evidence>
<feature type="region of interest" description="Disordered" evidence="1">
    <location>
        <begin position="163"/>
        <end position="316"/>
    </location>
</feature>
<feature type="compositionally biased region" description="Acidic residues" evidence="1">
    <location>
        <begin position="306"/>
        <end position="316"/>
    </location>
</feature>
<dbReference type="Proteomes" id="UP000317303">
    <property type="component" value="Unassembled WGS sequence"/>
</dbReference>
<dbReference type="EMBL" id="VLJV01000001">
    <property type="protein sequence ID" value="TWH21297.1"/>
    <property type="molecule type" value="Genomic_DNA"/>
</dbReference>
<dbReference type="OrthoDB" id="3541690at2"/>
<keyword evidence="3" id="KW-1185">Reference proteome</keyword>
<comment type="caution">
    <text evidence="2">The sequence shown here is derived from an EMBL/GenBank/DDBJ whole genome shotgun (WGS) entry which is preliminary data.</text>
</comment>
<feature type="compositionally biased region" description="Basic and acidic residues" evidence="1">
    <location>
        <begin position="173"/>
        <end position="215"/>
    </location>
</feature>
<name>A0A660CHF2_9PSEU</name>
<evidence type="ECO:0000313" key="2">
    <source>
        <dbReference type="EMBL" id="TWH21297.1"/>
    </source>
</evidence>
<gene>
    <name evidence="2" type="ORF">JD82_03156</name>
</gene>
<evidence type="ECO:0000313" key="3">
    <source>
        <dbReference type="Proteomes" id="UP000317303"/>
    </source>
</evidence>
<dbReference type="RefSeq" id="WP_051757751.1">
    <property type="nucleotide sequence ID" value="NZ_JOIJ01000007.1"/>
</dbReference>
<feature type="compositionally biased region" description="Basic and acidic residues" evidence="1">
    <location>
        <begin position="275"/>
        <end position="305"/>
    </location>
</feature>
<accession>A0A660CHF2</accession>
<proteinExistence type="predicted"/>
<sequence length="316" mass="36490">MDVDAALDSVAAELYAVDRDEFVRERDARARATEDRDLAARIRKLCKPTAAAALVNRFVREQPDRVRELRDLGDALRQAHRDLDGVRIRELSPQRGRLVDELSTMVTDGASDTVAREVRETLDAAVADPDTAEEVARGQLVTALHPGTGIGDDDMAAWFASAPASGGTVDTESGSRAKERGKSDRKPEQRRDEKRQQQKRQPDEQRRQEQRLREEQEQEEEQQEEERREEQKRAKEYREKQRREERQRQQQREQQRRLRVRLDEARQRRNAAVTELREAEAAEAQARRRAADARKEFEAADREVSDVETELSEQDS</sequence>
<protein>
    <submittedName>
        <fullName evidence="2">Uncharacterized protein</fullName>
    </submittedName>
</protein>